<dbReference type="Proteomes" id="UP000199268">
    <property type="component" value="Unassembled WGS sequence"/>
</dbReference>
<protein>
    <submittedName>
        <fullName evidence="2">Tetratricopeptide repeat-containing protein</fullName>
    </submittedName>
</protein>
<evidence type="ECO:0000256" key="1">
    <source>
        <dbReference type="PROSITE-ProRule" id="PRU00339"/>
    </source>
</evidence>
<name>A0A1C3ZZL1_9LACO</name>
<dbReference type="InterPro" id="IPR019734">
    <property type="entry name" value="TPR_rpt"/>
</dbReference>
<accession>A0A1C3ZZL1</accession>
<sequence length="222" mass="24668">MSKVDDKVQQDIKDLVQDISKNPDHWQAYVDLISLLTVAGELVLAEDLALKSLSLFKDNDHAQQELLYATGNVYYVAADYGRAATFFDKITDTKLKYDAIVMQAQSFYAQNKFKQALVFALTAVQQNHEDVKAQVLLGNIWLSLGDLVKAKSAFNAAIKLDDQDYAANFGRGLIEQVSAPKNNPWLMKAKQVNSKQYQTDAARLDDLIAVMLGGQDNGSESE</sequence>
<proteinExistence type="predicted"/>
<keyword evidence="3" id="KW-1185">Reference proteome</keyword>
<dbReference type="STRING" id="1505725.GA0061074_10375"/>
<dbReference type="RefSeq" id="WP_092461906.1">
    <property type="nucleotide sequence ID" value="NZ_BJEE01000004.1"/>
</dbReference>
<evidence type="ECO:0000313" key="3">
    <source>
        <dbReference type="Proteomes" id="UP000199268"/>
    </source>
</evidence>
<reference evidence="3" key="1">
    <citation type="submission" date="2016-08" db="EMBL/GenBank/DDBJ databases">
        <authorList>
            <person name="Varghese N."/>
            <person name="Submissions Spin"/>
        </authorList>
    </citation>
    <scope>NUCLEOTIDE SEQUENCE [LARGE SCALE GENOMIC DNA]</scope>
    <source>
        <strain evidence="3">R-53094</strain>
    </source>
</reference>
<dbReference type="PROSITE" id="PS50005">
    <property type="entry name" value="TPR"/>
    <property type="match status" value="1"/>
</dbReference>
<feature type="repeat" description="TPR" evidence="1">
    <location>
        <begin position="131"/>
        <end position="164"/>
    </location>
</feature>
<evidence type="ECO:0000313" key="2">
    <source>
        <dbReference type="EMBL" id="SCB87640.1"/>
    </source>
</evidence>
<dbReference type="EMBL" id="FMAO01000003">
    <property type="protein sequence ID" value="SCB87640.1"/>
    <property type="molecule type" value="Genomic_DNA"/>
</dbReference>
<dbReference type="PANTHER" id="PTHR12558:SF13">
    <property type="entry name" value="CELL DIVISION CYCLE PROTEIN 27 HOMOLOG"/>
    <property type="match status" value="1"/>
</dbReference>
<dbReference type="AlphaFoldDB" id="A0A1C3ZZL1"/>
<dbReference type="OrthoDB" id="2329209at2"/>
<dbReference type="PANTHER" id="PTHR12558">
    <property type="entry name" value="CELL DIVISION CYCLE 16,23,27"/>
    <property type="match status" value="1"/>
</dbReference>
<dbReference type="Gene3D" id="1.25.40.10">
    <property type="entry name" value="Tetratricopeptide repeat domain"/>
    <property type="match status" value="2"/>
</dbReference>
<dbReference type="SUPFAM" id="SSF81901">
    <property type="entry name" value="HCP-like"/>
    <property type="match status" value="1"/>
</dbReference>
<gene>
    <name evidence="2" type="ORF">GA0061074_10375</name>
</gene>
<dbReference type="Pfam" id="PF13432">
    <property type="entry name" value="TPR_16"/>
    <property type="match status" value="1"/>
</dbReference>
<dbReference type="SMART" id="SM00028">
    <property type="entry name" value="TPR"/>
    <property type="match status" value="3"/>
</dbReference>
<organism evidence="2 3">
    <name type="scientific">Weissella bombi</name>
    <dbReference type="NCBI Taxonomy" id="1505725"/>
    <lineage>
        <taxon>Bacteria</taxon>
        <taxon>Bacillati</taxon>
        <taxon>Bacillota</taxon>
        <taxon>Bacilli</taxon>
        <taxon>Lactobacillales</taxon>
        <taxon>Lactobacillaceae</taxon>
        <taxon>Weissella</taxon>
    </lineage>
</organism>
<dbReference type="InterPro" id="IPR011990">
    <property type="entry name" value="TPR-like_helical_dom_sf"/>
</dbReference>
<keyword evidence="1" id="KW-0802">TPR repeat</keyword>